<feature type="domain" description="CAAX prenyl protease 2/Lysostaphin resistance protein A-like" evidence="2">
    <location>
        <begin position="106"/>
        <end position="161"/>
    </location>
</feature>
<dbReference type="InterPro" id="IPR003675">
    <property type="entry name" value="Rce1/LyrA-like_dom"/>
</dbReference>
<feature type="transmembrane region" description="Helical" evidence="1">
    <location>
        <begin position="65"/>
        <end position="85"/>
    </location>
</feature>
<keyword evidence="1" id="KW-0812">Transmembrane</keyword>
<dbReference type="Pfam" id="PF02517">
    <property type="entry name" value="Rce1-like"/>
    <property type="match status" value="1"/>
</dbReference>
<keyword evidence="1" id="KW-1133">Transmembrane helix</keyword>
<evidence type="ECO:0000313" key="4">
    <source>
        <dbReference type="Proteomes" id="UP001597083"/>
    </source>
</evidence>
<dbReference type="GO" id="GO:0016787">
    <property type="term" value="F:hydrolase activity"/>
    <property type="evidence" value="ECO:0007669"/>
    <property type="project" value="UniProtKB-KW"/>
</dbReference>
<evidence type="ECO:0000256" key="1">
    <source>
        <dbReference type="SAM" id="Phobius"/>
    </source>
</evidence>
<organism evidence="3 4">
    <name type="scientific">Actinomadura adrarensis</name>
    <dbReference type="NCBI Taxonomy" id="1819600"/>
    <lineage>
        <taxon>Bacteria</taxon>
        <taxon>Bacillati</taxon>
        <taxon>Actinomycetota</taxon>
        <taxon>Actinomycetes</taxon>
        <taxon>Streptosporangiales</taxon>
        <taxon>Thermomonosporaceae</taxon>
        <taxon>Actinomadura</taxon>
    </lineage>
</organism>
<keyword evidence="4" id="KW-1185">Reference proteome</keyword>
<feature type="transmembrane region" description="Helical" evidence="1">
    <location>
        <begin position="137"/>
        <end position="156"/>
    </location>
</feature>
<accession>A0ABW3CIU7</accession>
<proteinExistence type="predicted"/>
<dbReference type="EC" id="3.4.-.-" evidence="3"/>
<keyword evidence="3" id="KW-0378">Hydrolase</keyword>
<evidence type="ECO:0000313" key="3">
    <source>
        <dbReference type="EMBL" id="MFD0853441.1"/>
    </source>
</evidence>
<name>A0ABW3CIU7_9ACTN</name>
<dbReference type="InterPro" id="IPR015837">
    <property type="entry name" value="UCP026622_CAAX_protease"/>
</dbReference>
<protein>
    <submittedName>
        <fullName evidence="3">CPBP family intramembrane glutamic endopeptidase</fullName>
        <ecNumber evidence="3">3.4.-.-</ecNumber>
    </submittedName>
</protein>
<dbReference type="EMBL" id="JBHTIR010002169">
    <property type="protein sequence ID" value="MFD0853441.1"/>
    <property type="molecule type" value="Genomic_DNA"/>
</dbReference>
<gene>
    <name evidence="3" type="ORF">ACFQ07_14480</name>
</gene>
<feature type="transmembrane region" description="Helical" evidence="1">
    <location>
        <begin position="27"/>
        <end position="44"/>
    </location>
</feature>
<dbReference type="PIRSF" id="PIRSF026622">
    <property type="entry name" value="Proteas_026622"/>
    <property type="match status" value="1"/>
</dbReference>
<feature type="non-terminal residue" evidence="3">
    <location>
        <position position="184"/>
    </location>
</feature>
<reference evidence="4" key="1">
    <citation type="journal article" date="2019" name="Int. J. Syst. Evol. Microbiol.">
        <title>The Global Catalogue of Microorganisms (GCM) 10K type strain sequencing project: providing services to taxonomists for standard genome sequencing and annotation.</title>
        <authorList>
            <consortium name="The Broad Institute Genomics Platform"/>
            <consortium name="The Broad Institute Genome Sequencing Center for Infectious Disease"/>
            <person name="Wu L."/>
            <person name="Ma J."/>
        </authorList>
    </citation>
    <scope>NUCLEOTIDE SEQUENCE [LARGE SCALE GENOMIC DNA]</scope>
    <source>
        <strain evidence="4">JCM 31696</strain>
    </source>
</reference>
<dbReference type="Proteomes" id="UP001597083">
    <property type="component" value="Unassembled WGS sequence"/>
</dbReference>
<keyword evidence="1" id="KW-0472">Membrane</keyword>
<comment type="caution">
    <text evidence="3">The sequence shown here is derived from an EMBL/GenBank/DDBJ whole genome shotgun (WGS) entry which is preliminary data.</text>
</comment>
<sequence>MRALLAVLLAVAVLAAANVLNNRLAPGAYVVTCICAATALLLLARWDGCTWSDLGLGRDSIRRGLAWAGVAALIVLVVYTVAALLPLVRTVFEDDRAGGANVPRTLWNVLVRIPLGTVLLEETAFRGVLYAMLARRYGVAKAIAASSLAFGFWHILPSWNLASRNAAVEALVGNGPAAPLLVLT</sequence>
<evidence type="ECO:0000259" key="2">
    <source>
        <dbReference type="Pfam" id="PF02517"/>
    </source>
</evidence>